<evidence type="ECO:0000313" key="1">
    <source>
        <dbReference type="EMBL" id="EMO89777.1"/>
    </source>
</evidence>
<proteinExistence type="predicted"/>
<comment type="caution">
    <text evidence="1">The sequence shown here is derived from an EMBL/GenBank/DDBJ whole genome shotgun (WGS) entry which is preliminary data.</text>
</comment>
<sequence>MDLPLNVENVGTITKRIIVLWTKLLFYGRHQNLNPILT</sequence>
<dbReference type="EMBL" id="AKXB02000080">
    <property type="protein sequence ID" value="EMO89777.1"/>
    <property type="molecule type" value="Genomic_DNA"/>
</dbReference>
<organism evidence="1 2">
    <name type="scientific">Leptospira noguchii str. 2001034031</name>
    <dbReference type="NCBI Taxonomy" id="1193053"/>
    <lineage>
        <taxon>Bacteria</taxon>
        <taxon>Pseudomonadati</taxon>
        <taxon>Spirochaetota</taxon>
        <taxon>Spirochaetia</taxon>
        <taxon>Leptospirales</taxon>
        <taxon>Leptospiraceae</taxon>
        <taxon>Leptospira</taxon>
    </lineage>
</organism>
<evidence type="ECO:0000313" key="2">
    <source>
        <dbReference type="Proteomes" id="UP000012138"/>
    </source>
</evidence>
<name>M6Y606_9LEPT</name>
<reference evidence="1 2" key="1">
    <citation type="submission" date="2013-01" db="EMBL/GenBank/DDBJ databases">
        <authorList>
            <person name="Harkins D.M."/>
            <person name="Durkin A.S."/>
            <person name="Brinkac L.M."/>
            <person name="Haft D.H."/>
            <person name="Selengut J.D."/>
            <person name="Sanka R."/>
            <person name="DePew J."/>
            <person name="Purushe J."/>
            <person name="Whelen A.C."/>
            <person name="Vinetz J.M."/>
            <person name="Sutton G.G."/>
            <person name="Nierman W.C."/>
            <person name="Fouts D.E."/>
        </authorList>
    </citation>
    <scope>NUCLEOTIDE SEQUENCE [LARGE SCALE GENOMIC DNA]</scope>
    <source>
        <strain evidence="1 2">2001034031</strain>
    </source>
</reference>
<dbReference type="Proteomes" id="UP000012138">
    <property type="component" value="Unassembled WGS sequence"/>
</dbReference>
<accession>M6Y606</accession>
<protein>
    <submittedName>
        <fullName evidence="1">Uncharacterized protein</fullName>
    </submittedName>
</protein>
<dbReference type="AlphaFoldDB" id="M6Y606"/>
<gene>
    <name evidence="1" type="ORF">LEP1GSC024_2569</name>
</gene>